<evidence type="ECO:0000313" key="2">
    <source>
        <dbReference type="Proteomes" id="UP001519344"/>
    </source>
</evidence>
<dbReference type="EMBL" id="JAGGKV010000011">
    <property type="protein sequence ID" value="MBP1964908.1"/>
    <property type="molecule type" value="Genomic_DNA"/>
</dbReference>
<reference evidence="1 2" key="1">
    <citation type="submission" date="2021-03" db="EMBL/GenBank/DDBJ databases">
        <title>Genomic Encyclopedia of Type Strains, Phase IV (KMG-IV): sequencing the most valuable type-strain genomes for metagenomic binning, comparative biology and taxonomic classification.</title>
        <authorList>
            <person name="Goeker M."/>
        </authorList>
    </citation>
    <scope>NUCLEOTIDE SEQUENCE [LARGE SCALE GENOMIC DNA]</scope>
    <source>
        <strain evidence="1 2">DSM 24950</strain>
    </source>
</reference>
<gene>
    <name evidence="1" type="ORF">J2Z65_004141</name>
</gene>
<dbReference type="RefSeq" id="WP_167064734.1">
    <property type="nucleotide sequence ID" value="NZ_JAAOZR010000036.1"/>
</dbReference>
<dbReference type="Proteomes" id="UP001519344">
    <property type="component" value="Unassembled WGS sequence"/>
</dbReference>
<sequence length="643" mass="73418">MTKRFYNIHEQKERADLILGLLVRFHLKDFDVDGNYNGPDPITGLRERLWFAYAFIAEGSEEACRTGNRIIEANEYTHCHFAPKIATQILMKYDERLTEKARKWLYGYLEETIEESATDEMDFVGVNDNFPCMSTYITLIGGKLLSRPDLVAIGAKRLHQLKAMLTRRGFVSEYNSPTYTGIQLETLAEIANYVEDEELRDIALSCEERIWADQLARLYLPASQLAGPYSRAYTADSMGHTQHFAVYGLLGEQLPMNPLNTLFSGGDVEQGYLIHLNLAFLQVTVASMLNTTYHCPEELIHHALNKTYPYEVTGTAEFSSSSDEHAWESPQDLVLAEDMTEYPAGVGSNTTYMTEEYALGTSTHEFHNGVQTDSFHLLLRRDPCKEASLRNSRTVYTKYIVNERKPGQSNVYERMSITVPDYSLWDEGRKLAFQHQQTAMILYKPKRFGRLQVSSLKLSLILPCPFSEPDEIWLGDKQLKDLTGESLEPCPVIVKDGAVYMAFHPLLLTDHGRYAAVKVDRVNQFLMISFYNYEGEMRDFDPKTFVLTGNGFVVQVSSKQETESFEYFRAAALKVQIHDEFHSSPHSRRTVLRKTSFSSEEATLTCEYSPISEGIRYLEVNGRILANEKLSMTGYDVNRLPFM</sequence>
<evidence type="ECO:0000313" key="1">
    <source>
        <dbReference type="EMBL" id="MBP1964908.1"/>
    </source>
</evidence>
<accession>A0ABS4I1W6</accession>
<name>A0ABS4I1W6_9BACL</name>
<organism evidence="1 2">
    <name type="scientific">Paenibacillus aceris</name>
    <dbReference type="NCBI Taxonomy" id="869555"/>
    <lineage>
        <taxon>Bacteria</taxon>
        <taxon>Bacillati</taxon>
        <taxon>Bacillota</taxon>
        <taxon>Bacilli</taxon>
        <taxon>Bacillales</taxon>
        <taxon>Paenibacillaceae</taxon>
        <taxon>Paenibacillus</taxon>
    </lineage>
</organism>
<comment type="caution">
    <text evidence="1">The sequence shown here is derived from an EMBL/GenBank/DDBJ whole genome shotgun (WGS) entry which is preliminary data.</text>
</comment>
<proteinExistence type="predicted"/>
<keyword evidence="2" id="KW-1185">Reference proteome</keyword>
<protein>
    <submittedName>
        <fullName evidence="1">Uncharacterized protein</fullName>
    </submittedName>
</protein>